<proteinExistence type="predicted"/>
<dbReference type="InterPro" id="IPR045851">
    <property type="entry name" value="AMP-bd_C_sf"/>
</dbReference>
<gene>
    <name evidence="2" type="ORF">ASZ90_002318</name>
</gene>
<dbReference type="GO" id="GO:0047475">
    <property type="term" value="F:phenylacetate-CoA ligase activity"/>
    <property type="evidence" value="ECO:0007669"/>
    <property type="project" value="UniProtKB-EC"/>
</dbReference>
<keyword evidence="2" id="KW-0436">Ligase</keyword>
<dbReference type="AlphaFoldDB" id="A0A0W8G3X3"/>
<protein>
    <submittedName>
        <fullName evidence="2">Phenylacetate-coenzyme a ligase</fullName>
        <ecNumber evidence="2">6.2.1.30</ecNumber>
    </submittedName>
</protein>
<dbReference type="PANTHER" id="PTHR43845:SF1">
    <property type="entry name" value="BLR5969 PROTEIN"/>
    <property type="match status" value="1"/>
</dbReference>
<dbReference type="EC" id="6.2.1.30" evidence="2"/>
<accession>A0A0W8G3X3</accession>
<dbReference type="EMBL" id="LNQE01000285">
    <property type="protein sequence ID" value="KUG27824.1"/>
    <property type="molecule type" value="Genomic_DNA"/>
</dbReference>
<dbReference type="Pfam" id="PF00501">
    <property type="entry name" value="AMP-binding"/>
    <property type="match status" value="1"/>
</dbReference>
<comment type="caution">
    <text evidence="2">The sequence shown here is derived from an EMBL/GenBank/DDBJ whole genome shotgun (WGS) entry which is preliminary data.</text>
</comment>
<dbReference type="InterPro" id="IPR042099">
    <property type="entry name" value="ANL_N_sf"/>
</dbReference>
<feature type="domain" description="AMP-dependent synthetase/ligase" evidence="1">
    <location>
        <begin position="146"/>
        <end position="287"/>
    </location>
</feature>
<organism evidence="2">
    <name type="scientific">hydrocarbon metagenome</name>
    <dbReference type="NCBI Taxonomy" id="938273"/>
    <lineage>
        <taxon>unclassified sequences</taxon>
        <taxon>metagenomes</taxon>
        <taxon>ecological metagenomes</taxon>
    </lineage>
</organism>
<reference evidence="2" key="1">
    <citation type="journal article" date="2015" name="Proc. Natl. Acad. Sci. U.S.A.">
        <title>Networks of energetic and metabolic interactions define dynamics in microbial communities.</title>
        <authorList>
            <person name="Embree M."/>
            <person name="Liu J.K."/>
            <person name="Al-Bassam M.M."/>
            <person name="Zengler K."/>
        </authorList>
    </citation>
    <scope>NUCLEOTIDE SEQUENCE</scope>
</reference>
<dbReference type="PANTHER" id="PTHR43845">
    <property type="entry name" value="BLR5969 PROTEIN"/>
    <property type="match status" value="1"/>
</dbReference>
<sequence>MDRNTGASPFYSPLESAPPAQAADAKLARLRGIVALAFDGCREFRGRMEAAGLGPDDVATFEDFTRIPVLPKKRLMELQDGGRGLEALLARGISGLRRIYQSPGPIYDPEGPGPDYWGFAEAFAAAGFTADDLVQMTFSYHLTPAGLMLEEPLLELGCTVIPAGPGNTEAQIELLTKLPVTGFVGMTSYLDVIADKALARGLDLKKDFRLRVAFVAAERLPESLRKKVQEAFGMTIRQGYGTADVGCIAYECPELSGMHVTSRGYVEICEPGTGRPVPVGEVGEVVFTPFSTAYPLIRLATGDLSRLVAEPCACGRTSARLAGILGRVDDTAKVKGQFIYPSQAAEVAQGFPCITAWQIVVANPGGKDAIEFMACCDGPGGPLDVERFTAAFQARLKLRPRVTVLPAGQGLPENAPRLVDRRGFD</sequence>
<evidence type="ECO:0000313" key="2">
    <source>
        <dbReference type="EMBL" id="KUG27824.1"/>
    </source>
</evidence>
<dbReference type="Gene3D" id="3.40.50.12780">
    <property type="entry name" value="N-terminal domain of ligase-like"/>
    <property type="match status" value="1"/>
</dbReference>
<dbReference type="SUPFAM" id="SSF56801">
    <property type="entry name" value="Acetyl-CoA synthetase-like"/>
    <property type="match status" value="1"/>
</dbReference>
<dbReference type="Gene3D" id="3.30.300.30">
    <property type="match status" value="1"/>
</dbReference>
<name>A0A0W8G3X3_9ZZZZ</name>
<evidence type="ECO:0000259" key="1">
    <source>
        <dbReference type="Pfam" id="PF00501"/>
    </source>
</evidence>
<dbReference type="InterPro" id="IPR000873">
    <property type="entry name" value="AMP-dep_synth/lig_dom"/>
</dbReference>